<dbReference type="EMBL" id="HG994367">
    <property type="protein sequence ID" value="CAF1698151.1"/>
    <property type="molecule type" value="Genomic_DNA"/>
</dbReference>
<organism evidence="3">
    <name type="scientific">Brassica napus</name>
    <name type="common">Rape</name>
    <dbReference type="NCBI Taxonomy" id="3708"/>
    <lineage>
        <taxon>Eukaryota</taxon>
        <taxon>Viridiplantae</taxon>
        <taxon>Streptophyta</taxon>
        <taxon>Embryophyta</taxon>
        <taxon>Tracheophyta</taxon>
        <taxon>Spermatophyta</taxon>
        <taxon>Magnoliopsida</taxon>
        <taxon>eudicotyledons</taxon>
        <taxon>Gunneridae</taxon>
        <taxon>Pentapetalae</taxon>
        <taxon>rosids</taxon>
        <taxon>malvids</taxon>
        <taxon>Brassicales</taxon>
        <taxon>Brassicaceae</taxon>
        <taxon>Brassiceae</taxon>
        <taxon>Brassica</taxon>
    </lineage>
</organism>
<evidence type="ECO:0000259" key="2">
    <source>
        <dbReference type="Pfam" id="PF25372"/>
    </source>
</evidence>
<evidence type="ECO:0000256" key="1">
    <source>
        <dbReference type="SAM" id="MobiDB-lite"/>
    </source>
</evidence>
<dbReference type="Gene3D" id="3.80.10.10">
    <property type="entry name" value="Ribonuclease Inhibitor"/>
    <property type="match status" value="3"/>
</dbReference>
<feature type="compositionally biased region" description="Acidic residues" evidence="1">
    <location>
        <begin position="115"/>
        <end position="124"/>
    </location>
</feature>
<dbReference type="InterPro" id="IPR006553">
    <property type="entry name" value="Leu-rich_rpt_Cys-con_subtyp"/>
</dbReference>
<dbReference type="OMA" id="ACRHISR"/>
<proteinExistence type="predicted"/>
<accession>A0A816I410</accession>
<sequence>MTSSREDPEILPDAAEDQPNLPDASPPVNPDSVNQQQPPTLLPLFDCVALDKLCHVAEMFQHRERQRIREEAELAEKRRLWAEQRAEAHRQYVFEVAKAYALELHSDQAPKSKDGDEEEEEEEEVVKGKSRFDDAKNAIKKRRRYSGRSSSTTCGGIELSMTRHRTAPTLTELCMRVLAENSEAIESLHLVPDHLKKKISSLVSDSSKVDKAFMQLLVDDSPSEVSVKNCVDLEEEDLTQILSECDRVSLEVLNLDLCGRAMTENAITEFFKRSPNGFPSLTRLSLQGAFCLTDNALALISRSAPLLRVINLCECSLLTFQAVKILADYFGSTLRGLNIGGCQGIKPCDVFRISLSRFEKLSSLSVAGLEGINDVVVGFCTSWGSNLTDLSLASCVGVNDGTLWTVGRYCPNLEALDISELENLTDASLKEITDGCRSLNSVKFTRNRFSDEGVAAFLEVCGGSINNLSLNNVRDVGQETANSLAKYCKRLHYLDLSWCRKLTEEELRQIMSCCSLLRSLKLFGWTQVKEDFLEDLSRSEVSIVGLKMTSLFAHPDDSYPSVDAKCF</sequence>
<dbReference type="PANTHER" id="PTHR13318">
    <property type="entry name" value="PARTNER OF PAIRED, ISOFORM B-RELATED"/>
    <property type="match status" value="1"/>
</dbReference>
<feature type="region of interest" description="Disordered" evidence="1">
    <location>
        <begin position="106"/>
        <end position="129"/>
    </location>
</feature>
<dbReference type="PANTHER" id="PTHR13318:SF95">
    <property type="entry name" value="F-BOX PROTEIN YLR352W"/>
    <property type="match status" value="1"/>
</dbReference>
<protein>
    <submittedName>
        <fullName evidence="3">(rape) hypothetical protein</fullName>
    </submittedName>
</protein>
<gene>
    <name evidence="3" type="ORF">DARMORV10_C03P12020.1</name>
</gene>
<dbReference type="InterPro" id="IPR057207">
    <property type="entry name" value="FBXL15_LRR"/>
</dbReference>
<dbReference type="Gramene" id="CDX70967">
    <property type="protein sequence ID" value="CDX70967"/>
    <property type="gene ID" value="GSBRNA2T00140887001"/>
</dbReference>
<feature type="region of interest" description="Disordered" evidence="1">
    <location>
        <begin position="1"/>
        <end position="37"/>
    </location>
</feature>
<dbReference type="SMR" id="A0A816I410"/>
<feature type="domain" description="F-box/LRR-repeat protein 15-like leucin rich repeat" evidence="2">
    <location>
        <begin position="398"/>
        <end position="541"/>
    </location>
</feature>
<dbReference type="AlphaFoldDB" id="A0A816I410"/>
<dbReference type="Proteomes" id="UP001295469">
    <property type="component" value="Chromosome C03"/>
</dbReference>
<dbReference type="SUPFAM" id="SSF52047">
    <property type="entry name" value="RNI-like"/>
    <property type="match status" value="1"/>
</dbReference>
<dbReference type="SMART" id="SM00367">
    <property type="entry name" value="LRR_CC"/>
    <property type="match status" value="6"/>
</dbReference>
<reference evidence="3" key="1">
    <citation type="submission" date="2021-01" db="EMBL/GenBank/DDBJ databases">
        <authorList>
            <consortium name="Genoscope - CEA"/>
            <person name="William W."/>
        </authorList>
    </citation>
    <scope>NUCLEOTIDE SEQUENCE</scope>
</reference>
<dbReference type="InterPro" id="IPR032675">
    <property type="entry name" value="LRR_dom_sf"/>
</dbReference>
<name>A0A816I410_BRANA</name>
<evidence type="ECO:0000313" key="3">
    <source>
        <dbReference type="EMBL" id="CAF1698151.1"/>
    </source>
</evidence>
<dbReference type="Pfam" id="PF25372">
    <property type="entry name" value="DUF7885"/>
    <property type="match status" value="1"/>
</dbReference>